<dbReference type="PANTHER" id="PTHR43618:SF2">
    <property type="entry name" value="CHAIN DEHYDROGENASE, PUTATIVE (AFU_ORTHOLOGUE AFUA_6G06930)-RELATED"/>
    <property type="match status" value="1"/>
</dbReference>
<dbReference type="AlphaFoldDB" id="A0AB34KNR0"/>
<dbReference type="GO" id="GO:0016491">
    <property type="term" value="F:oxidoreductase activity"/>
    <property type="evidence" value="ECO:0007669"/>
    <property type="project" value="UniProtKB-KW"/>
</dbReference>
<dbReference type="RefSeq" id="XP_069229767.1">
    <property type="nucleotide sequence ID" value="XM_069373283.1"/>
</dbReference>
<dbReference type="InterPro" id="IPR002347">
    <property type="entry name" value="SDR_fam"/>
</dbReference>
<sequence>MPYSLKGRNVLITGGSRGLGAEIARKFAAEGSNIAINYANSEAPATALAQELQSTHNVRTTVIKADAGSTSDIKACVQTATEALGGLDIVIANAGWTRFSNFADLDALSEAEWDKCWKTNVWGVKQLAASAMPIFNANPDGGVMLVTSSIAGRTIGGSSMAYSVTKSAQLHLVKCIAKTQGAKVRVNAVLPGLLLTDWGNEYGEEKIKALKEAAVLKTETDLQDCAEMFVSLAKNTSITGQHVQVDAGLAI</sequence>
<dbReference type="Pfam" id="PF13561">
    <property type="entry name" value="adh_short_C2"/>
    <property type="match status" value="1"/>
</dbReference>
<reference evidence="4 5" key="1">
    <citation type="journal article" date="2020" name="Microbiol. Resour. Announc.">
        <title>Draft Genome Sequence of a Cladosporium Species Isolated from the Mesophotic Ascidian Didemnum maculosum.</title>
        <authorList>
            <person name="Gioti A."/>
            <person name="Siaperas R."/>
            <person name="Nikolaivits E."/>
            <person name="Le Goff G."/>
            <person name="Ouazzani J."/>
            <person name="Kotoulas G."/>
            <person name="Topakas E."/>
        </authorList>
    </citation>
    <scope>NUCLEOTIDE SEQUENCE [LARGE SCALE GENOMIC DNA]</scope>
    <source>
        <strain evidence="4 5">TM138-S3</strain>
    </source>
</reference>
<dbReference type="PRINTS" id="PR00081">
    <property type="entry name" value="GDHRDH"/>
</dbReference>
<comment type="caution">
    <text evidence="4">The sequence shown here is derived from an EMBL/GenBank/DDBJ whole genome shotgun (WGS) entry which is preliminary data.</text>
</comment>
<keyword evidence="5" id="KW-1185">Reference proteome</keyword>
<organism evidence="4 5">
    <name type="scientific">Cladosporium halotolerans</name>
    <dbReference type="NCBI Taxonomy" id="1052096"/>
    <lineage>
        <taxon>Eukaryota</taxon>
        <taxon>Fungi</taxon>
        <taxon>Dikarya</taxon>
        <taxon>Ascomycota</taxon>
        <taxon>Pezizomycotina</taxon>
        <taxon>Dothideomycetes</taxon>
        <taxon>Dothideomycetidae</taxon>
        <taxon>Cladosporiales</taxon>
        <taxon>Cladosporiaceae</taxon>
        <taxon>Cladosporium</taxon>
    </lineage>
</organism>
<dbReference type="Gene3D" id="3.40.50.720">
    <property type="entry name" value="NAD(P)-binding Rossmann-like Domain"/>
    <property type="match status" value="1"/>
</dbReference>
<dbReference type="Proteomes" id="UP000803884">
    <property type="component" value="Unassembled WGS sequence"/>
</dbReference>
<evidence type="ECO:0000256" key="2">
    <source>
        <dbReference type="ARBA" id="ARBA00022857"/>
    </source>
</evidence>
<gene>
    <name evidence="4" type="ORF">WHR41_04677</name>
</gene>
<comment type="similarity">
    <text evidence="1">Belongs to the short-chain dehydrogenases/reductases (SDR) family.</text>
</comment>
<dbReference type="InterPro" id="IPR052178">
    <property type="entry name" value="Sec_Metab_Biosynth_SDR"/>
</dbReference>
<dbReference type="PANTHER" id="PTHR43618">
    <property type="entry name" value="7-ALPHA-HYDROXYSTEROID DEHYDROGENASE"/>
    <property type="match status" value="1"/>
</dbReference>
<proteinExistence type="inferred from homology"/>
<keyword evidence="2" id="KW-0521">NADP</keyword>
<dbReference type="SUPFAM" id="SSF51735">
    <property type="entry name" value="NAD(P)-binding Rossmann-fold domains"/>
    <property type="match status" value="1"/>
</dbReference>
<dbReference type="CDD" id="cd05233">
    <property type="entry name" value="SDR_c"/>
    <property type="match status" value="1"/>
</dbReference>
<dbReference type="GeneID" id="96006121"/>
<name>A0AB34KNR0_9PEZI</name>
<protein>
    <submittedName>
        <fullName evidence="4">Uncharacterized protein</fullName>
    </submittedName>
</protein>
<dbReference type="EMBL" id="JAAQHG020000013">
    <property type="protein sequence ID" value="KAL1586662.1"/>
    <property type="molecule type" value="Genomic_DNA"/>
</dbReference>
<evidence type="ECO:0000256" key="1">
    <source>
        <dbReference type="ARBA" id="ARBA00006484"/>
    </source>
</evidence>
<dbReference type="InterPro" id="IPR036291">
    <property type="entry name" value="NAD(P)-bd_dom_sf"/>
</dbReference>
<evidence type="ECO:0000256" key="3">
    <source>
        <dbReference type="ARBA" id="ARBA00023002"/>
    </source>
</evidence>
<evidence type="ECO:0000313" key="5">
    <source>
        <dbReference type="Proteomes" id="UP000803884"/>
    </source>
</evidence>
<keyword evidence="3" id="KW-0560">Oxidoreductase</keyword>
<evidence type="ECO:0000313" key="4">
    <source>
        <dbReference type="EMBL" id="KAL1586662.1"/>
    </source>
</evidence>
<accession>A0AB34KNR0</accession>